<accession>A0A1H3NQF6</accession>
<dbReference type="GO" id="GO:0003676">
    <property type="term" value="F:nucleic acid binding"/>
    <property type="evidence" value="ECO:0007669"/>
    <property type="project" value="InterPro"/>
</dbReference>
<dbReference type="AlphaFoldDB" id="A0A1H3NQF6"/>
<gene>
    <name evidence="2" type="ORF">SAMN05444340_1282</name>
</gene>
<feature type="domain" description="HNH" evidence="1">
    <location>
        <begin position="15"/>
        <end position="50"/>
    </location>
</feature>
<dbReference type="Pfam" id="PF01844">
    <property type="entry name" value="HNH"/>
    <property type="match status" value="1"/>
</dbReference>
<sequence>MRFSEIYGELGAGYIEAHHKVPVAQLKDGSKTKISDLAALCANCHRIIHKNNLMPVEELAKLLAERTNLQH</sequence>
<dbReference type="Proteomes" id="UP000199286">
    <property type="component" value="Unassembled WGS sequence"/>
</dbReference>
<dbReference type="GO" id="GO:0004519">
    <property type="term" value="F:endonuclease activity"/>
    <property type="evidence" value="ECO:0007669"/>
    <property type="project" value="InterPro"/>
</dbReference>
<reference evidence="2 3" key="1">
    <citation type="submission" date="2016-10" db="EMBL/GenBank/DDBJ databases">
        <authorList>
            <person name="de Groot N.N."/>
        </authorList>
    </citation>
    <scope>NUCLEOTIDE SEQUENCE [LARGE SCALE GENOMIC DNA]</scope>
    <source>
        <strain evidence="2 3">DSM 26880</strain>
    </source>
</reference>
<dbReference type="InterPro" id="IPR003615">
    <property type="entry name" value="HNH_nuc"/>
</dbReference>
<protein>
    <submittedName>
        <fullName evidence="2">5-methylcytosine-specific restriction enzyme A</fullName>
    </submittedName>
</protein>
<evidence type="ECO:0000313" key="3">
    <source>
        <dbReference type="Proteomes" id="UP000199286"/>
    </source>
</evidence>
<dbReference type="EMBL" id="FNPF01000028">
    <property type="protein sequence ID" value="SDY90675.1"/>
    <property type="molecule type" value="Genomic_DNA"/>
</dbReference>
<proteinExistence type="predicted"/>
<organism evidence="2 3">
    <name type="scientific">Citreimonas salinaria</name>
    <dbReference type="NCBI Taxonomy" id="321339"/>
    <lineage>
        <taxon>Bacteria</taxon>
        <taxon>Pseudomonadati</taxon>
        <taxon>Pseudomonadota</taxon>
        <taxon>Alphaproteobacteria</taxon>
        <taxon>Rhodobacterales</taxon>
        <taxon>Roseobacteraceae</taxon>
        <taxon>Citreimonas</taxon>
    </lineage>
</organism>
<evidence type="ECO:0000313" key="2">
    <source>
        <dbReference type="EMBL" id="SDY90675.1"/>
    </source>
</evidence>
<dbReference type="GO" id="GO:0008270">
    <property type="term" value="F:zinc ion binding"/>
    <property type="evidence" value="ECO:0007669"/>
    <property type="project" value="InterPro"/>
</dbReference>
<dbReference type="InterPro" id="IPR002711">
    <property type="entry name" value="HNH"/>
</dbReference>
<name>A0A1H3NQF6_9RHOB</name>
<evidence type="ECO:0000259" key="1">
    <source>
        <dbReference type="Pfam" id="PF01844"/>
    </source>
</evidence>
<keyword evidence="3" id="KW-1185">Reference proteome</keyword>
<dbReference type="CDD" id="cd00085">
    <property type="entry name" value="HNHc"/>
    <property type="match status" value="1"/>
</dbReference>